<feature type="domain" description="Methyltransferase" evidence="2">
    <location>
        <begin position="36"/>
        <end position="128"/>
    </location>
</feature>
<dbReference type="GO" id="GO:0032259">
    <property type="term" value="P:methylation"/>
    <property type="evidence" value="ECO:0007669"/>
    <property type="project" value="UniProtKB-KW"/>
</dbReference>
<keyword evidence="1 3" id="KW-0808">Transferase</keyword>
<accession>A0A420KIH6</accession>
<sequence>MTFWDQAFDIPGYKYGTAPNAFVREQAARLRPGGRVLVPGDGEGRNGVWLAAQGHEVLSVDGSAVGLAKAQELARQQGVPLRTELADLAQWAPGPAGFDAVVLTYVHLPPAIRADAHRRLAAALRPGGWLVLEAFTPQQLAYASGGPRDADMLYTAQQLRADFAGLLREELAWDGVVQLDEGPGHQGAAHVLRWLAQAERGETQ</sequence>
<dbReference type="RefSeq" id="WP_094436817.1">
    <property type="nucleotide sequence ID" value="NZ_NKDB02000001.1"/>
</dbReference>
<evidence type="ECO:0000313" key="4">
    <source>
        <dbReference type="Proteomes" id="UP000216225"/>
    </source>
</evidence>
<dbReference type="PANTHER" id="PTHR43861:SF3">
    <property type="entry name" value="PUTATIVE (AFU_ORTHOLOGUE AFUA_2G14390)-RELATED"/>
    <property type="match status" value="1"/>
</dbReference>
<evidence type="ECO:0000259" key="2">
    <source>
        <dbReference type="Pfam" id="PF13649"/>
    </source>
</evidence>
<gene>
    <name evidence="3" type="ORF">CE154_008390</name>
</gene>
<dbReference type="InterPro" id="IPR041698">
    <property type="entry name" value="Methyltransf_25"/>
</dbReference>
<evidence type="ECO:0000313" key="3">
    <source>
        <dbReference type="EMBL" id="RKJ99721.1"/>
    </source>
</evidence>
<proteinExistence type="predicted"/>
<keyword evidence="3" id="KW-0489">Methyltransferase</keyword>
<dbReference type="GO" id="GO:0008168">
    <property type="term" value="F:methyltransferase activity"/>
    <property type="evidence" value="ECO:0007669"/>
    <property type="project" value="UniProtKB-KW"/>
</dbReference>
<dbReference type="Proteomes" id="UP000216225">
    <property type="component" value="Unassembled WGS sequence"/>
</dbReference>
<comment type="caution">
    <text evidence="3">The sequence shown here is derived from an EMBL/GenBank/DDBJ whole genome shotgun (WGS) entry which is preliminary data.</text>
</comment>
<dbReference type="SUPFAM" id="SSF53335">
    <property type="entry name" value="S-adenosyl-L-methionine-dependent methyltransferases"/>
    <property type="match status" value="1"/>
</dbReference>
<dbReference type="EMBL" id="NKDB02000001">
    <property type="protein sequence ID" value="RKJ99721.1"/>
    <property type="molecule type" value="Genomic_DNA"/>
</dbReference>
<dbReference type="AlphaFoldDB" id="A0A420KIH6"/>
<dbReference type="InterPro" id="IPR029063">
    <property type="entry name" value="SAM-dependent_MTases_sf"/>
</dbReference>
<organism evidence="3 4">
    <name type="scientific">Alicycliphilus denitrificans</name>
    <dbReference type="NCBI Taxonomy" id="179636"/>
    <lineage>
        <taxon>Bacteria</taxon>
        <taxon>Pseudomonadati</taxon>
        <taxon>Pseudomonadota</taxon>
        <taxon>Betaproteobacteria</taxon>
        <taxon>Burkholderiales</taxon>
        <taxon>Comamonadaceae</taxon>
        <taxon>Alicycliphilus</taxon>
    </lineage>
</organism>
<dbReference type="Pfam" id="PF13649">
    <property type="entry name" value="Methyltransf_25"/>
    <property type="match status" value="1"/>
</dbReference>
<dbReference type="PANTHER" id="PTHR43861">
    <property type="entry name" value="TRANS-ACONITATE 2-METHYLTRANSFERASE-RELATED"/>
    <property type="match status" value="1"/>
</dbReference>
<name>A0A420KIH6_9BURK</name>
<protein>
    <submittedName>
        <fullName evidence="3">Class I SAM-dependent methyltransferase</fullName>
    </submittedName>
</protein>
<dbReference type="CDD" id="cd02440">
    <property type="entry name" value="AdoMet_MTases"/>
    <property type="match status" value="1"/>
</dbReference>
<evidence type="ECO:0000256" key="1">
    <source>
        <dbReference type="ARBA" id="ARBA00022679"/>
    </source>
</evidence>
<dbReference type="Gene3D" id="3.40.50.150">
    <property type="entry name" value="Vaccinia Virus protein VP39"/>
    <property type="match status" value="1"/>
</dbReference>
<reference evidence="3 4" key="1">
    <citation type="submission" date="2018-09" db="EMBL/GenBank/DDBJ databases">
        <title>Genome comparison of Alicycliphilus sp. BQ1, a polyurethanolytic bacterium, with its closest phylogenetic relatives Alicycliphilus denitrificans BC and K601, unable to attack polyurethane.</title>
        <authorList>
            <person name="Loza-Tavera H."/>
            <person name="Lozano L."/>
            <person name="Cevallos M."/>
            <person name="Maya-Lucas O."/>
            <person name="Garcia-Mena J."/>
            <person name="Hernandez J."/>
        </authorList>
    </citation>
    <scope>NUCLEOTIDE SEQUENCE [LARGE SCALE GENOMIC DNA]</scope>
    <source>
        <strain evidence="3 4">BQ1</strain>
    </source>
</reference>